<proteinExistence type="predicted"/>
<keyword evidence="2" id="KW-1185">Reference proteome</keyword>
<dbReference type="RefSeq" id="WP_167387267.1">
    <property type="nucleotide sequence ID" value="NZ_KQ956530.1"/>
</dbReference>
<gene>
    <name evidence="1" type="ORF">HMPREF3206_00804</name>
</gene>
<organism evidence="1 2">
    <name type="scientific">Fusobacterium equinum</name>
    <dbReference type="NCBI Taxonomy" id="134605"/>
    <lineage>
        <taxon>Bacteria</taxon>
        <taxon>Fusobacteriati</taxon>
        <taxon>Fusobacteriota</taxon>
        <taxon>Fusobacteriia</taxon>
        <taxon>Fusobacteriales</taxon>
        <taxon>Fusobacteriaceae</taxon>
        <taxon>Fusobacterium</taxon>
    </lineage>
</organism>
<reference evidence="2" key="1">
    <citation type="submission" date="2016-01" db="EMBL/GenBank/DDBJ databases">
        <authorList>
            <person name="Mitreva M."/>
            <person name="Pepin K.H."/>
            <person name="Mihindukulasuriya K.A."/>
            <person name="Fulton R."/>
            <person name="Fronick C."/>
            <person name="O'Laughlin M."/>
            <person name="Miner T."/>
            <person name="Herter B."/>
            <person name="Rosa B.A."/>
            <person name="Cordes M."/>
            <person name="Tomlinson C."/>
            <person name="Wollam A."/>
            <person name="Palsikar V.B."/>
            <person name="Mardis E.R."/>
            <person name="Wilson R.K."/>
        </authorList>
    </citation>
    <scope>NUCLEOTIDE SEQUENCE [LARGE SCALE GENOMIC DNA]</scope>
    <source>
        <strain evidence="2">CMW8396</strain>
    </source>
</reference>
<evidence type="ECO:0000313" key="2">
    <source>
        <dbReference type="Proteomes" id="UP000070617"/>
    </source>
</evidence>
<name>A0A133NFC8_9FUSO</name>
<dbReference type="STRING" id="134605.HMPREF3206_00804"/>
<dbReference type="EMBL" id="LRPX01000035">
    <property type="protein sequence ID" value="KXA14973.1"/>
    <property type="molecule type" value="Genomic_DNA"/>
</dbReference>
<evidence type="ECO:0000313" key="1">
    <source>
        <dbReference type="EMBL" id="KXA14973.1"/>
    </source>
</evidence>
<comment type="caution">
    <text evidence="1">The sequence shown here is derived from an EMBL/GenBank/DDBJ whole genome shotgun (WGS) entry which is preliminary data.</text>
</comment>
<dbReference type="AlphaFoldDB" id="A0A133NFC8"/>
<sequence length="49" mass="5870">MPKRRNNYYEKNKFDCCEKRLKLYLPKSISNVKESLGDNYGNLIKNSKK</sequence>
<protein>
    <submittedName>
        <fullName evidence="1">Uncharacterized protein</fullName>
    </submittedName>
</protein>
<accession>A0A133NFC8</accession>
<dbReference type="Proteomes" id="UP000070617">
    <property type="component" value="Unassembled WGS sequence"/>
</dbReference>